<dbReference type="EMBL" id="JAMQOS010000008">
    <property type="protein sequence ID" value="MDS0284421.1"/>
    <property type="molecule type" value="Genomic_DNA"/>
</dbReference>
<name>A0ABU2FW92_9EURY</name>
<keyword evidence="3" id="KW-1185">Reference proteome</keyword>
<sequence length="225" mass="24657">MRPPYTRAEPTRSLVRFRDRLGISESHERLIVRFLQMILLGILVVGSVRGDTSVIVNSALGFGVTQLPALLKRDYGLPMDSGLVLWITAAVVVHAVGALGPYQSIWLWDKLAHTLSSSVVAAVGYTTVRAVSEYTPDVWIPSRLMFVFILLFVLAAGVFWEVLEFLAGQLAVVIGSEDVLIQYGLTDTMLDLVFDTVGGLVVAIWGTAYLTGTVSELTSWLNERS</sequence>
<keyword evidence="1" id="KW-1133">Transmembrane helix</keyword>
<feature type="transmembrane region" description="Helical" evidence="1">
    <location>
        <begin position="143"/>
        <end position="160"/>
    </location>
</feature>
<feature type="transmembrane region" description="Helical" evidence="1">
    <location>
        <begin position="83"/>
        <end position="105"/>
    </location>
</feature>
<feature type="transmembrane region" description="Helical" evidence="1">
    <location>
        <begin position="192"/>
        <end position="212"/>
    </location>
</feature>
<comment type="caution">
    <text evidence="2">The sequence shown here is derived from an EMBL/GenBank/DDBJ whole genome shotgun (WGS) entry which is preliminary data.</text>
</comment>
<organism evidence="2 3">
    <name type="scientific">Haloarcula onubensis</name>
    <dbReference type="NCBI Taxonomy" id="2950539"/>
    <lineage>
        <taxon>Archaea</taxon>
        <taxon>Methanobacteriati</taxon>
        <taxon>Methanobacteriota</taxon>
        <taxon>Stenosarchaea group</taxon>
        <taxon>Halobacteria</taxon>
        <taxon>Halobacteriales</taxon>
        <taxon>Haloarculaceae</taxon>
        <taxon>Haloarcula</taxon>
    </lineage>
</organism>
<protein>
    <submittedName>
        <fullName evidence="2">Uncharacterized protein</fullName>
    </submittedName>
</protein>
<evidence type="ECO:0000313" key="3">
    <source>
        <dbReference type="Proteomes" id="UP001268864"/>
    </source>
</evidence>
<feature type="transmembrane region" description="Helical" evidence="1">
    <location>
        <begin position="54"/>
        <end position="71"/>
    </location>
</feature>
<dbReference type="Pfam" id="PF09997">
    <property type="entry name" value="DUF2238"/>
    <property type="match status" value="1"/>
</dbReference>
<reference evidence="2 3" key="1">
    <citation type="submission" date="2022-06" db="EMBL/GenBank/DDBJ databases">
        <title>Halomicroarcula sp. a new haloarchaeum isolate from saline soil.</title>
        <authorList>
            <person name="Strakova D."/>
            <person name="Galisteo C."/>
            <person name="Sanchez-Porro C."/>
            <person name="Ventosa A."/>
        </authorList>
    </citation>
    <scope>NUCLEOTIDE SEQUENCE [LARGE SCALE GENOMIC DNA]</scope>
    <source>
        <strain evidence="2 3">S3CR25-11</strain>
    </source>
</reference>
<gene>
    <name evidence="2" type="ORF">NDI86_20200</name>
</gene>
<dbReference type="InterPro" id="IPR014509">
    <property type="entry name" value="YjdF-like"/>
</dbReference>
<dbReference type="Proteomes" id="UP001268864">
    <property type="component" value="Unassembled WGS sequence"/>
</dbReference>
<keyword evidence="1" id="KW-0812">Transmembrane</keyword>
<proteinExistence type="predicted"/>
<evidence type="ECO:0000256" key="1">
    <source>
        <dbReference type="SAM" id="Phobius"/>
    </source>
</evidence>
<evidence type="ECO:0000313" key="2">
    <source>
        <dbReference type="EMBL" id="MDS0284421.1"/>
    </source>
</evidence>
<keyword evidence="1" id="KW-0472">Membrane</keyword>
<accession>A0ABU2FW92</accession>
<feature type="transmembrane region" description="Helical" evidence="1">
    <location>
        <begin position="30"/>
        <end position="48"/>
    </location>
</feature>